<keyword evidence="2" id="KW-1133">Transmembrane helix</keyword>
<dbReference type="AlphaFoldDB" id="A0A9D2HES1"/>
<keyword evidence="4" id="KW-0547">Nucleotide-binding</keyword>
<dbReference type="Gene3D" id="3.40.50.300">
    <property type="entry name" value="P-loop containing nucleotide triphosphate hydrolases"/>
    <property type="match status" value="2"/>
</dbReference>
<dbReference type="Pfam" id="PF19044">
    <property type="entry name" value="P-loop_TraG"/>
    <property type="match status" value="1"/>
</dbReference>
<dbReference type="GO" id="GO:0005524">
    <property type="term" value="F:ATP binding"/>
    <property type="evidence" value="ECO:0007669"/>
    <property type="project" value="UniProtKB-KW"/>
</dbReference>
<feature type="transmembrane region" description="Helical" evidence="2">
    <location>
        <begin position="20"/>
        <end position="38"/>
    </location>
</feature>
<protein>
    <submittedName>
        <fullName evidence="4">ATP-binding protein</fullName>
    </submittedName>
</protein>
<dbReference type="EMBL" id="DWZA01000016">
    <property type="protein sequence ID" value="HJA70261.1"/>
    <property type="molecule type" value="Genomic_DNA"/>
</dbReference>
<sequence>MRIIPKRTKVRMELFKGIEIVDVLVAGVGMGLSASFLVSNLPAHLALSIVTLIVTAGLVIPIEDDKGYILIYNVLKYAGRYKVFYKRSARERQSQMEKAQAQTDTSEKKGKAARKKGGAAFSGMSLEDITPFTGIDGAFIAYGSSYSAVVMSVPSVEFRFYSESRQNSVIDRCLGAILRTAASDEVICMVKLDRPVIYDDFIESEQTKIDDLKEAYLNGLLTDEELTVRVGIVHDRIQQLMDFDYKNKVYMPFHYLMFIHKDRNFLQGQIENAISMFAGSNMDCHQLKGEELAVFLKYNYGMEFDEREVKNLSPEEYMEWILPDKVRITTRTVQYDDLITHNFRLRDYPMVVGNAWGSSMFNTLGTKVVLKMTPVERYKAIRQIDRSIDELREQESSTGKTSKLMEVSMHIDSLSEVLRLLQGENEILFNVSTYVTVDDYELSQEQKLPESRKTKNVTSFKKQIRRELSEDGFKVTDMFLQQFEAYSSSQLSGYDAFKKYQRGIQSNSVAAAFPYVYKSLCDDGGIYVGQSGGIPVFINFFQRDRERVNSNTVIIGKSGSGKSYATKTILAQLAAENSKIFILDPENEYSKLAQNMNGKIIDVGSATQGRLNPFHIITNLSDEEGDDEESAATSFTTHLQFLEEFYRQILPGIDSDALEYLNNITIRMYETKGIDDTTDLSTLAPEDFPTFDDLYDKILNDFQLTQGEYSKSNLRVLLNYISKFATGGRNSALWNGAASISTNENFIVFNFQSLLANKNNTIANAQMLLVLKWLDNEIIKNRDYNIKYNASRKIVVVIDEAHVFIDSKYPIALDFMYQLAKRIRKYNGMQMVITQNIKDFVGTEELARKSTAIINASQYSFIFPLAPNDMQDLCTLYEKAGAINESEQEDIVNNGRGRAFVITSPSERTCVDIVAAKGIEDLFTM</sequence>
<evidence type="ECO:0000259" key="3">
    <source>
        <dbReference type="SMART" id="SM00382"/>
    </source>
</evidence>
<dbReference type="CDD" id="cd01127">
    <property type="entry name" value="TrwB_TraG_TraD_VirD4"/>
    <property type="match status" value="1"/>
</dbReference>
<name>A0A9D2HES1_9FIRM</name>
<proteinExistence type="predicted"/>
<evidence type="ECO:0000256" key="1">
    <source>
        <dbReference type="SAM" id="MobiDB-lite"/>
    </source>
</evidence>
<dbReference type="InterPro" id="IPR043964">
    <property type="entry name" value="P-loop_TraG"/>
</dbReference>
<dbReference type="InterPro" id="IPR027417">
    <property type="entry name" value="P-loop_NTPase"/>
</dbReference>
<evidence type="ECO:0000256" key="2">
    <source>
        <dbReference type="SAM" id="Phobius"/>
    </source>
</evidence>
<feature type="domain" description="AAA+ ATPase" evidence="3">
    <location>
        <begin position="548"/>
        <end position="860"/>
    </location>
</feature>
<evidence type="ECO:0000313" key="5">
    <source>
        <dbReference type="Proteomes" id="UP000823900"/>
    </source>
</evidence>
<accession>A0A9D2HES1</accession>
<evidence type="ECO:0000313" key="4">
    <source>
        <dbReference type="EMBL" id="HJA70261.1"/>
    </source>
</evidence>
<keyword evidence="2" id="KW-0472">Membrane</keyword>
<dbReference type="InterPro" id="IPR051162">
    <property type="entry name" value="T4SS_component"/>
</dbReference>
<dbReference type="SUPFAM" id="SSF52540">
    <property type="entry name" value="P-loop containing nucleoside triphosphate hydrolases"/>
    <property type="match status" value="1"/>
</dbReference>
<dbReference type="Gene3D" id="1.10.8.730">
    <property type="match status" value="1"/>
</dbReference>
<gene>
    <name evidence="4" type="ORF">IAA07_01615</name>
</gene>
<keyword evidence="4" id="KW-0067">ATP-binding</keyword>
<dbReference type="PANTHER" id="PTHR30121">
    <property type="entry name" value="UNCHARACTERIZED PROTEIN YJGR-RELATED"/>
    <property type="match status" value="1"/>
</dbReference>
<dbReference type="Proteomes" id="UP000823900">
    <property type="component" value="Unassembled WGS sequence"/>
</dbReference>
<dbReference type="PANTHER" id="PTHR30121:SF11">
    <property type="entry name" value="AAA+ ATPASE DOMAIN-CONTAINING PROTEIN"/>
    <property type="match status" value="1"/>
</dbReference>
<dbReference type="SMART" id="SM00382">
    <property type="entry name" value="AAA"/>
    <property type="match status" value="1"/>
</dbReference>
<keyword evidence="2" id="KW-0812">Transmembrane</keyword>
<organism evidence="4 5">
    <name type="scientific">Candidatus Lachnoclostridium stercoravium</name>
    <dbReference type="NCBI Taxonomy" id="2838633"/>
    <lineage>
        <taxon>Bacteria</taxon>
        <taxon>Bacillati</taxon>
        <taxon>Bacillota</taxon>
        <taxon>Clostridia</taxon>
        <taxon>Lachnospirales</taxon>
        <taxon>Lachnospiraceae</taxon>
    </lineage>
</organism>
<feature type="region of interest" description="Disordered" evidence="1">
    <location>
        <begin position="95"/>
        <end position="115"/>
    </location>
</feature>
<reference evidence="4" key="2">
    <citation type="submission" date="2021-04" db="EMBL/GenBank/DDBJ databases">
        <authorList>
            <person name="Gilroy R."/>
        </authorList>
    </citation>
    <scope>NUCLEOTIDE SEQUENCE</scope>
    <source>
        <strain evidence="4">CHK178-16964</strain>
    </source>
</reference>
<reference evidence="4" key="1">
    <citation type="journal article" date="2021" name="PeerJ">
        <title>Extensive microbial diversity within the chicken gut microbiome revealed by metagenomics and culture.</title>
        <authorList>
            <person name="Gilroy R."/>
            <person name="Ravi A."/>
            <person name="Getino M."/>
            <person name="Pursley I."/>
            <person name="Horton D.L."/>
            <person name="Alikhan N.F."/>
            <person name="Baker D."/>
            <person name="Gharbi K."/>
            <person name="Hall N."/>
            <person name="Watson M."/>
            <person name="Adriaenssens E.M."/>
            <person name="Foster-Nyarko E."/>
            <person name="Jarju S."/>
            <person name="Secka A."/>
            <person name="Antonio M."/>
            <person name="Oren A."/>
            <person name="Chaudhuri R.R."/>
            <person name="La Ragione R."/>
            <person name="Hildebrand F."/>
            <person name="Pallen M.J."/>
        </authorList>
    </citation>
    <scope>NUCLEOTIDE SEQUENCE</scope>
    <source>
        <strain evidence="4">CHK178-16964</strain>
    </source>
</reference>
<comment type="caution">
    <text evidence="4">The sequence shown here is derived from an EMBL/GenBank/DDBJ whole genome shotgun (WGS) entry which is preliminary data.</text>
</comment>
<dbReference type="InterPro" id="IPR003593">
    <property type="entry name" value="AAA+_ATPase"/>
</dbReference>